<organism evidence="10 11">
    <name type="scientific">Chlamydia pecorum (strain ATCC VR-628 / DSM 29919 / E58)</name>
    <name type="common">Chlamydophila pecorum</name>
    <dbReference type="NCBI Taxonomy" id="331635"/>
    <lineage>
        <taxon>Bacteria</taxon>
        <taxon>Pseudomonadati</taxon>
        <taxon>Chlamydiota</taxon>
        <taxon>Chlamydiia</taxon>
        <taxon>Chlamydiales</taxon>
        <taxon>Chlamydiaceae</taxon>
        <taxon>Chlamydia/Chlamydophila group</taxon>
        <taxon>Chlamydia</taxon>
    </lineage>
</organism>
<keyword evidence="3 8" id="KW-0812">Transmembrane</keyword>
<dbReference type="CDD" id="cd02953">
    <property type="entry name" value="DsbDgamma"/>
    <property type="match status" value="1"/>
</dbReference>
<evidence type="ECO:0000313" key="10">
    <source>
        <dbReference type="EMBL" id="AEB41266.1"/>
    </source>
</evidence>
<name>A0AA34RCQ2_CHLPE</name>
<gene>
    <name evidence="10" type="ordered locus">G5S_0254</name>
</gene>
<dbReference type="EMBL" id="CP002608">
    <property type="protein sequence ID" value="AEB41266.1"/>
    <property type="molecule type" value="Genomic_DNA"/>
</dbReference>
<dbReference type="GO" id="GO:0017004">
    <property type="term" value="P:cytochrome complex assembly"/>
    <property type="evidence" value="ECO:0007669"/>
    <property type="project" value="UniProtKB-KW"/>
</dbReference>
<sequence>MYNYCLNVEMHGVILNKIKTCFHTVLIALLFSFPVLSGKFSPLHAEEAHVENFSSEAELLSEVSHLAPGEKTLRVGVRITTSRGNHIYWKNPGDMGSPLSISWKLPEGFKVLEEHWPAPKVFEDNGMTFFGYEDSVLIVADVSVPEYLSVDEEIVLGAQVEWLACGRESCLPGFAELNLILPYKQGGAEVFPERSREFTETLFLQPRLIENQEAVRVARGKGNEIIVNLSEKLKEPTDRVWFISETEDLAFSLAKRMDSPKGGFAWKLASFPKLREIRGVLLFADSSGAPVESLEIRSEILTDEEGTSLWQFAALLAMALLGGVLLNVMPCVLPLVTLKVYGLIKSAGEQKSSVIAHGLWFTFGVVGCFWGLAGVAFLLKFLGHNIGWGFQLQEPMFVATLILIFFLFSLSSLGLFEVGTMFSNLGGKLHSSGMRSSSGSSASFFNGVLATLVTTPCTGPFLGSILGLVMSLSFLEQLLVFSSIGLGMAAPYLFFSIFPKMLSLLPKPGSWMHTFKQVTGFMLLGTVMWLLWIFGAETSTNAVVLLLVGLWLAGIGAWMFGQWGTPVSPRKQRTVISLVFLSSILGALTLSFAATRFSSSSTVVSEGWEQFSSQRLEELRSQGRAIFVNFTAKWCVTCQMNKPLLHSAGVRKMFEEQGVILLEADWTRKDPGITEELARLGRASVPSYVFYPKYGDPVVLPEKLSVQVLEKAVAGALLP</sequence>
<protein>
    <recommendedName>
        <fullName evidence="9">Thioredoxin domain-containing protein</fullName>
    </recommendedName>
</protein>
<dbReference type="Gene3D" id="3.40.30.10">
    <property type="entry name" value="Glutaredoxin"/>
    <property type="match status" value="1"/>
</dbReference>
<feature type="domain" description="Thioredoxin" evidence="9">
    <location>
        <begin position="588"/>
        <end position="718"/>
    </location>
</feature>
<keyword evidence="11" id="KW-1185">Reference proteome</keyword>
<keyword evidence="5 8" id="KW-1133">Transmembrane helix</keyword>
<evidence type="ECO:0000256" key="8">
    <source>
        <dbReference type="SAM" id="Phobius"/>
    </source>
</evidence>
<evidence type="ECO:0000313" key="11">
    <source>
        <dbReference type="Proteomes" id="UP000008305"/>
    </source>
</evidence>
<evidence type="ECO:0000259" key="9">
    <source>
        <dbReference type="PROSITE" id="PS51352"/>
    </source>
</evidence>
<dbReference type="AlphaFoldDB" id="A0AA34RCQ2"/>
<dbReference type="InterPro" id="IPR017937">
    <property type="entry name" value="Thioredoxin_CS"/>
</dbReference>
<dbReference type="PANTHER" id="PTHR32234:SF3">
    <property type="entry name" value="SUPPRESSION OF COPPER SENSITIVITY PROTEIN"/>
    <property type="match status" value="1"/>
</dbReference>
<dbReference type="KEGG" id="cpm:G5S_0254"/>
<dbReference type="GO" id="GO:0045454">
    <property type="term" value="P:cell redox homeostasis"/>
    <property type="evidence" value="ECO:0007669"/>
    <property type="project" value="TreeGrafter"/>
</dbReference>
<feature type="transmembrane region" description="Helical" evidence="8">
    <location>
        <begin position="478"/>
        <end position="498"/>
    </location>
</feature>
<dbReference type="Pfam" id="PF11412">
    <property type="entry name" value="DsbD_N"/>
    <property type="match status" value="1"/>
</dbReference>
<dbReference type="InterPro" id="IPR036249">
    <property type="entry name" value="Thioredoxin-like_sf"/>
</dbReference>
<evidence type="ECO:0000256" key="3">
    <source>
        <dbReference type="ARBA" id="ARBA00022692"/>
    </source>
</evidence>
<dbReference type="Pfam" id="PF02683">
    <property type="entry name" value="DsbD_TM"/>
    <property type="match status" value="1"/>
</dbReference>
<keyword evidence="7" id="KW-0676">Redox-active center</keyword>
<feature type="transmembrane region" description="Helical" evidence="8">
    <location>
        <begin position="575"/>
        <end position="594"/>
    </location>
</feature>
<evidence type="ECO:0000256" key="2">
    <source>
        <dbReference type="ARBA" id="ARBA00022475"/>
    </source>
</evidence>
<feature type="transmembrane region" description="Helical" evidence="8">
    <location>
        <begin position="399"/>
        <end position="423"/>
    </location>
</feature>
<accession>A0AA34RCQ2</accession>
<feature type="transmembrane region" description="Helical" evidence="8">
    <location>
        <begin position="542"/>
        <end position="563"/>
    </location>
</feature>
<dbReference type="SUPFAM" id="SSF52833">
    <property type="entry name" value="Thioredoxin-like"/>
    <property type="match status" value="1"/>
</dbReference>
<dbReference type="InterPro" id="IPR003834">
    <property type="entry name" value="Cyt_c_assmbl_TM_dom"/>
</dbReference>
<dbReference type="InterPro" id="IPR013766">
    <property type="entry name" value="Thioredoxin_domain"/>
</dbReference>
<dbReference type="Pfam" id="PF13899">
    <property type="entry name" value="Thioredoxin_7"/>
    <property type="match status" value="1"/>
</dbReference>
<evidence type="ECO:0000256" key="5">
    <source>
        <dbReference type="ARBA" id="ARBA00022989"/>
    </source>
</evidence>
<feature type="transmembrane region" description="Helical" evidence="8">
    <location>
        <begin position="309"/>
        <end position="338"/>
    </location>
</feature>
<evidence type="ECO:0000256" key="7">
    <source>
        <dbReference type="ARBA" id="ARBA00023284"/>
    </source>
</evidence>
<feature type="transmembrane region" description="Helical" evidence="8">
    <location>
        <begin position="359"/>
        <end position="379"/>
    </location>
</feature>
<dbReference type="PROSITE" id="PS00194">
    <property type="entry name" value="THIOREDOXIN_1"/>
    <property type="match status" value="1"/>
</dbReference>
<keyword evidence="4" id="KW-0201">Cytochrome c-type biogenesis</keyword>
<feature type="transmembrane region" description="Helical" evidence="8">
    <location>
        <begin position="518"/>
        <end position="536"/>
    </location>
</feature>
<comment type="subcellular location">
    <subcellularLocation>
        <location evidence="1">Cell membrane</location>
        <topology evidence="1">Multi-pass membrane protein</topology>
    </subcellularLocation>
</comment>
<keyword evidence="2" id="KW-1003">Cell membrane</keyword>
<dbReference type="Proteomes" id="UP000008305">
    <property type="component" value="Chromosome"/>
</dbReference>
<dbReference type="GO" id="GO:0005886">
    <property type="term" value="C:plasma membrane"/>
    <property type="evidence" value="ECO:0007669"/>
    <property type="project" value="UniProtKB-SubCell"/>
</dbReference>
<evidence type="ECO:0000256" key="1">
    <source>
        <dbReference type="ARBA" id="ARBA00004651"/>
    </source>
</evidence>
<dbReference type="GO" id="GO:0015035">
    <property type="term" value="F:protein-disulfide reductase activity"/>
    <property type="evidence" value="ECO:0007669"/>
    <property type="project" value="TreeGrafter"/>
</dbReference>
<evidence type="ECO:0000256" key="4">
    <source>
        <dbReference type="ARBA" id="ARBA00022748"/>
    </source>
</evidence>
<evidence type="ECO:0000256" key="6">
    <source>
        <dbReference type="ARBA" id="ARBA00023136"/>
    </source>
</evidence>
<keyword evidence="6 8" id="KW-0472">Membrane</keyword>
<reference evidence="10 11" key="1">
    <citation type="journal article" date="2011" name="J. Bacteriol.">
        <title>Genome sequence of the obligate intracellular animal pathogen Chlamydia pecorum E58.</title>
        <authorList>
            <person name="Mojica S."/>
            <person name="Huot Creasy H."/>
            <person name="Daugherty S."/>
            <person name="Read T.D."/>
            <person name="Kim T."/>
            <person name="Kaltenboeck B."/>
            <person name="Bavoil P."/>
            <person name="Myers G.S."/>
        </authorList>
    </citation>
    <scope>NUCLEOTIDE SEQUENCE [LARGE SCALE GENOMIC DNA]</scope>
    <source>
        <strain evidence="10 11">E58</strain>
    </source>
</reference>
<dbReference type="PROSITE" id="PS51352">
    <property type="entry name" value="THIOREDOXIN_2"/>
    <property type="match status" value="1"/>
</dbReference>
<dbReference type="PANTHER" id="PTHR32234">
    <property type="entry name" value="THIOL:DISULFIDE INTERCHANGE PROTEIN DSBD"/>
    <property type="match status" value="1"/>
</dbReference>
<proteinExistence type="predicted"/>
<dbReference type="InterPro" id="IPR035671">
    <property type="entry name" value="DsbD_gamma"/>
</dbReference>
<dbReference type="InterPro" id="IPR028250">
    <property type="entry name" value="DsbDN"/>
</dbReference>